<keyword evidence="3" id="KW-1185">Reference proteome</keyword>
<sequence length="101" mass="11528">MLPLEGCRGEIERESRNLREERKRGKRARVRESERILVVLCSHYRMLLAVLVPLRPSSEADSDCYLYGRQRKRINYNGVAPTPAAGYCNSLIPLTAILQLA</sequence>
<accession>A0A482X010</accession>
<protein>
    <submittedName>
        <fullName evidence="1">Uncharacterized protein</fullName>
    </submittedName>
</protein>
<name>A0A482X010_LAOST</name>
<evidence type="ECO:0000313" key="3">
    <source>
        <dbReference type="Proteomes" id="UP000291343"/>
    </source>
</evidence>
<comment type="caution">
    <text evidence="1">The sequence shown here is derived from an EMBL/GenBank/DDBJ whole genome shotgun (WGS) entry which is preliminary data.</text>
</comment>
<dbReference type="Proteomes" id="UP000291343">
    <property type="component" value="Unassembled WGS sequence"/>
</dbReference>
<gene>
    <name evidence="1" type="ORF">LSTR_LSTR005757</name>
    <name evidence="2" type="ORF">LSTR_LSTR015129</name>
</gene>
<reference evidence="1" key="2">
    <citation type="submission" date="2019-02" db="EMBL/GenBank/DDBJ databases">
        <authorList>
            <person name="Zhu J."/>
            <person name="Jiang F."/>
            <person name="Wang X."/>
            <person name="Yang P."/>
            <person name="Bao Y."/>
            <person name="Zhao W."/>
            <person name="Wang W."/>
            <person name="Lu H."/>
            <person name="Wang Q."/>
            <person name="Cui N."/>
            <person name="Li J."/>
            <person name="Chen X."/>
            <person name="Luo L."/>
            <person name="Yu J."/>
            <person name="Kang L."/>
            <person name="Cui F."/>
        </authorList>
    </citation>
    <scope>NUCLEOTIDE SEQUENCE</scope>
    <source>
        <strain evidence="1">Lst14</strain>
        <tissue evidence="1">Whole body</tissue>
    </source>
</reference>
<evidence type="ECO:0000313" key="2">
    <source>
        <dbReference type="EMBL" id="RZF48431.1"/>
    </source>
</evidence>
<reference evidence="1 3" key="1">
    <citation type="journal article" date="2017" name="Gigascience">
        <title>Genome sequence of the small brown planthopper, Laodelphax striatellus.</title>
        <authorList>
            <person name="Zhu J."/>
            <person name="Jiang F."/>
            <person name="Wang X."/>
            <person name="Yang P."/>
            <person name="Bao Y."/>
            <person name="Zhao W."/>
            <person name="Wang W."/>
            <person name="Lu H."/>
            <person name="Wang Q."/>
            <person name="Cui N."/>
            <person name="Li J."/>
            <person name="Chen X."/>
            <person name="Luo L."/>
            <person name="Yu J."/>
            <person name="Kang L."/>
            <person name="Cui F."/>
        </authorList>
    </citation>
    <scope>NUCLEOTIDE SEQUENCE [LARGE SCALE GENOMIC DNA]</scope>
    <source>
        <strain evidence="1">Lst14</strain>
        <tissue evidence="1">Whole body</tissue>
    </source>
</reference>
<proteinExistence type="predicted"/>
<dbReference type="AlphaFoldDB" id="A0A482X010"/>
<dbReference type="InParanoid" id="A0A482X010"/>
<organism evidence="1 3">
    <name type="scientific">Laodelphax striatellus</name>
    <name type="common">Small brown planthopper</name>
    <name type="synonym">Delphax striatella</name>
    <dbReference type="NCBI Taxonomy" id="195883"/>
    <lineage>
        <taxon>Eukaryota</taxon>
        <taxon>Metazoa</taxon>
        <taxon>Ecdysozoa</taxon>
        <taxon>Arthropoda</taxon>
        <taxon>Hexapoda</taxon>
        <taxon>Insecta</taxon>
        <taxon>Pterygota</taxon>
        <taxon>Neoptera</taxon>
        <taxon>Paraneoptera</taxon>
        <taxon>Hemiptera</taxon>
        <taxon>Auchenorrhyncha</taxon>
        <taxon>Fulgoroidea</taxon>
        <taxon>Delphacidae</taxon>
        <taxon>Criomorphinae</taxon>
        <taxon>Laodelphax</taxon>
    </lineage>
</organism>
<evidence type="ECO:0000313" key="1">
    <source>
        <dbReference type="EMBL" id="RZF39129.1"/>
    </source>
</evidence>
<dbReference type="SMR" id="A0A482X010"/>
<dbReference type="EMBL" id="QKKF02002442">
    <property type="protein sequence ID" value="RZF48431.1"/>
    <property type="molecule type" value="Genomic_DNA"/>
</dbReference>
<dbReference type="EMBL" id="QKKF02020490">
    <property type="protein sequence ID" value="RZF39129.1"/>
    <property type="molecule type" value="Genomic_DNA"/>
</dbReference>